<dbReference type="SFLD" id="SFLDS00003">
    <property type="entry name" value="Haloacid_Dehalogenase"/>
    <property type="match status" value="1"/>
</dbReference>
<evidence type="ECO:0000256" key="3">
    <source>
        <dbReference type="ARBA" id="ARBA00006171"/>
    </source>
</evidence>
<evidence type="ECO:0000256" key="2">
    <source>
        <dbReference type="ARBA" id="ARBA00004818"/>
    </source>
</evidence>
<dbReference type="InterPro" id="IPR023214">
    <property type="entry name" value="HAD_sf"/>
</dbReference>
<dbReference type="GO" id="GO:0005829">
    <property type="term" value="C:cytosol"/>
    <property type="evidence" value="ECO:0007669"/>
    <property type="project" value="TreeGrafter"/>
</dbReference>
<dbReference type="OrthoDB" id="9797743at2"/>
<comment type="similarity">
    <text evidence="3">Belongs to the HAD-like hydrolase superfamily. CbbY/CbbZ/Gph/YieH family.</text>
</comment>
<dbReference type="InterPro" id="IPR050155">
    <property type="entry name" value="HAD-like_hydrolase_sf"/>
</dbReference>
<protein>
    <recommendedName>
        <fullName evidence="4">phosphoglycolate phosphatase</fullName>
        <ecNumber evidence="4">3.1.3.18</ecNumber>
    </recommendedName>
</protein>
<proteinExistence type="inferred from homology"/>
<dbReference type="InterPro" id="IPR023198">
    <property type="entry name" value="PGP-like_dom2"/>
</dbReference>
<dbReference type="Pfam" id="PF00702">
    <property type="entry name" value="Hydrolase"/>
    <property type="match status" value="1"/>
</dbReference>
<dbReference type="AlphaFoldDB" id="A0A857CC04"/>
<dbReference type="KEGG" id="siw:GH266_18880"/>
<dbReference type="PANTHER" id="PTHR43434:SF1">
    <property type="entry name" value="PHOSPHOGLYCOLATE PHOSPHATASE"/>
    <property type="match status" value="1"/>
</dbReference>
<dbReference type="GO" id="GO:0008967">
    <property type="term" value="F:phosphoglycolate phosphatase activity"/>
    <property type="evidence" value="ECO:0007669"/>
    <property type="project" value="UniProtKB-EC"/>
</dbReference>
<dbReference type="EC" id="3.1.3.18" evidence="4"/>
<gene>
    <name evidence="5" type="ORF">GH266_18880</name>
</gene>
<dbReference type="Proteomes" id="UP000435648">
    <property type="component" value="Chromosome"/>
</dbReference>
<evidence type="ECO:0000313" key="5">
    <source>
        <dbReference type="EMBL" id="QGZ36367.1"/>
    </source>
</evidence>
<dbReference type="Gene3D" id="1.10.150.240">
    <property type="entry name" value="Putative phosphatase, domain 2"/>
    <property type="match status" value="1"/>
</dbReference>
<dbReference type="EMBL" id="CP046908">
    <property type="protein sequence ID" value="QGZ36367.1"/>
    <property type="molecule type" value="Genomic_DNA"/>
</dbReference>
<dbReference type="SUPFAM" id="SSF56784">
    <property type="entry name" value="HAD-like"/>
    <property type="match status" value="1"/>
</dbReference>
<organism evidence="5 6">
    <name type="scientific">Stappia indica</name>
    <dbReference type="NCBI Taxonomy" id="538381"/>
    <lineage>
        <taxon>Bacteria</taxon>
        <taxon>Pseudomonadati</taxon>
        <taxon>Pseudomonadota</taxon>
        <taxon>Alphaproteobacteria</taxon>
        <taxon>Hyphomicrobiales</taxon>
        <taxon>Stappiaceae</taxon>
        <taxon>Stappia</taxon>
    </lineage>
</organism>
<dbReference type="GO" id="GO:0006281">
    <property type="term" value="P:DNA repair"/>
    <property type="evidence" value="ECO:0007669"/>
    <property type="project" value="TreeGrafter"/>
</dbReference>
<reference evidence="5 6" key="1">
    <citation type="submission" date="2019-12" db="EMBL/GenBank/DDBJ databases">
        <title>The genome of Stappia indica PHM037.</title>
        <authorList>
            <person name="Kacar D."/>
            <person name="Galan B."/>
            <person name="Canedo L."/>
            <person name="Rodriguez P."/>
            <person name="de la Calle F."/>
            <person name="Garcia J.L."/>
        </authorList>
    </citation>
    <scope>NUCLEOTIDE SEQUENCE [LARGE SCALE GENOMIC DNA]</scope>
    <source>
        <strain evidence="5 6">PHM037</strain>
    </source>
</reference>
<evidence type="ECO:0000313" key="6">
    <source>
        <dbReference type="Proteomes" id="UP000435648"/>
    </source>
</evidence>
<dbReference type="Gene3D" id="3.40.50.1000">
    <property type="entry name" value="HAD superfamily/HAD-like"/>
    <property type="match status" value="1"/>
</dbReference>
<keyword evidence="5" id="KW-0378">Hydrolase</keyword>
<accession>A0A857CC04</accession>
<dbReference type="InterPro" id="IPR036412">
    <property type="entry name" value="HAD-like_sf"/>
</dbReference>
<dbReference type="PANTHER" id="PTHR43434">
    <property type="entry name" value="PHOSPHOGLYCOLATE PHOSPHATASE"/>
    <property type="match status" value="1"/>
</dbReference>
<dbReference type="InterPro" id="IPR006439">
    <property type="entry name" value="HAD-SF_hydro_IA"/>
</dbReference>
<dbReference type="SFLD" id="SFLDG01129">
    <property type="entry name" value="C1.5:_HAD__Beta-PGM__Phosphata"/>
    <property type="match status" value="1"/>
</dbReference>
<evidence type="ECO:0000256" key="1">
    <source>
        <dbReference type="ARBA" id="ARBA00000830"/>
    </source>
</evidence>
<comment type="pathway">
    <text evidence="2">Organic acid metabolism; glycolate biosynthesis; glycolate from 2-phosphoglycolate: step 1/1.</text>
</comment>
<dbReference type="NCBIfam" id="TIGR01549">
    <property type="entry name" value="HAD-SF-IA-v1"/>
    <property type="match status" value="1"/>
</dbReference>
<comment type="catalytic activity">
    <reaction evidence="1">
        <text>2-phosphoglycolate + H2O = glycolate + phosphate</text>
        <dbReference type="Rhea" id="RHEA:14369"/>
        <dbReference type="ChEBI" id="CHEBI:15377"/>
        <dbReference type="ChEBI" id="CHEBI:29805"/>
        <dbReference type="ChEBI" id="CHEBI:43474"/>
        <dbReference type="ChEBI" id="CHEBI:58033"/>
        <dbReference type="EC" id="3.1.3.18"/>
    </reaction>
</comment>
<sequence>MPAGHLPPNETSMRIKAVLFDRDGTLTDFDSTWGPAISLVLKDLARGDETLLATLQELAMFDVAEARFTGPSILKVQSPKDYSAGWAEVIGEPDPQAMLERIETILLDHCDRTVTPFDSVVDTLTALNLSGMPLGIATNGTEASARKQMQALGLGEAFGFLAGYDSGHGSKPEPGQLLAFARHVGLEPGEIAMVGDSLHDMHAAKAAGMMRIAVTTGAIPRERLVGEADLVIERMSELLPVALGRAA</sequence>
<name>A0A857CC04_9HYPH</name>
<evidence type="ECO:0000256" key="4">
    <source>
        <dbReference type="ARBA" id="ARBA00013078"/>
    </source>
</evidence>